<dbReference type="KEGG" id="pmf:P9303_15221"/>
<dbReference type="PROSITE" id="PS00630">
    <property type="entry name" value="IMP_2"/>
    <property type="match status" value="1"/>
</dbReference>
<evidence type="ECO:0000256" key="2">
    <source>
        <dbReference type="ARBA" id="ARBA00001946"/>
    </source>
</evidence>
<evidence type="ECO:0000256" key="5">
    <source>
        <dbReference type="ARBA" id="ARBA00022801"/>
    </source>
</evidence>
<dbReference type="FunFam" id="3.30.540.10:FF:000003">
    <property type="entry name" value="Inositol-1-monophosphatase"/>
    <property type="match status" value="1"/>
</dbReference>
<dbReference type="GO" id="GO:0008934">
    <property type="term" value="F:inositol monophosphate 1-phosphatase activity"/>
    <property type="evidence" value="ECO:0007669"/>
    <property type="project" value="InterPro"/>
</dbReference>
<dbReference type="Pfam" id="PF00459">
    <property type="entry name" value="Inositol_P"/>
    <property type="match status" value="1"/>
</dbReference>
<comment type="cofactor">
    <cofactor evidence="2 7 8">
        <name>Mg(2+)</name>
        <dbReference type="ChEBI" id="CHEBI:18420"/>
    </cofactor>
</comment>
<name>A2C9V6_PROM3</name>
<evidence type="ECO:0000256" key="1">
    <source>
        <dbReference type="ARBA" id="ARBA00001033"/>
    </source>
</evidence>
<dbReference type="GO" id="GO:0007165">
    <property type="term" value="P:signal transduction"/>
    <property type="evidence" value="ECO:0007669"/>
    <property type="project" value="TreeGrafter"/>
</dbReference>
<dbReference type="GO" id="GO:0046872">
    <property type="term" value="F:metal ion binding"/>
    <property type="evidence" value="ECO:0007669"/>
    <property type="project" value="UniProtKB-KW"/>
</dbReference>
<sequence>MTPLNCSLAAEQAGLNDEDLARLAGVARKASECGGAILMDHYGHLESIETKGRTGDLVTNADLAAEKCVLEFLQQETPNIAVLAEESGSFAGQGSLCWCVDPLDGTTNFAHGYPFFATSIGLTWRQTPILGAIAVPFLKEIYWAAPSLGAFCNQKPIKVSSCKSLVDSLLVTGFAYDRQNRLDNNYAEFCWMTHRTRGVRRGGAAAVDMAFVAAGRLDGYWERGLAPWDLAAGVALVELAGGKVTDYRGDKFDLNSGRVLACPPGMQNLLVDQLSKVKPLEADSFGAPELRGMGS</sequence>
<dbReference type="CDD" id="cd01639">
    <property type="entry name" value="IMPase"/>
    <property type="match status" value="1"/>
</dbReference>
<feature type="binding site" evidence="7">
    <location>
        <position position="85"/>
    </location>
    <ligand>
        <name>Mg(2+)</name>
        <dbReference type="ChEBI" id="CHEBI:18420"/>
        <label>1</label>
        <note>catalytic</note>
    </ligand>
</feature>
<dbReference type="Gene3D" id="3.40.190.80">
    <property type="match status" value="1"/>
</dbReference>
<proteinExistence type="inferred from homology"/>
<dbReference type="InterPro" id="IPR020550">
    <property type="entry name" value="Inositol_monophosphatase_CS"/>
</dbReference>
<dbReference type="GO" id="GO:0006020">
    <property type="term" value="P:inositol metabolic process"/>
    <property type="evidence" value="ECO:0007669"/>
    <property type="project" value="TreeGrafter"/>
</dbReference>
<dbReference type="PROSITE" id="PS00629">
    <property type="entry name" value="IMP_1"/>
    <property type="match status" value="1"/>
</dbReference>
<feature type="binding site" evidence="7">
    <location>
        <position position="229"/>
    </location>
    <ligand>
        <name>Mg(2+)</name>
        <dbReference type="ChEBI" id="CHEBI:18420"/>
        <label>1</label>
        <note>catalytic</note>
    </ligand>
</feature>
<accession>A2C9V6</accession>
<feature type="binding site" evidence="7">
    <location>
        <position position="103"/>
    </location>
    <ligand>
        <name>Mg(2+)</name>
        <dbReference type="ChEBI" id="CHEBI:18420"/>
        <label>1</label>
        <note>catalytic</note>
    </ligand>
</feature>
<dbReference type="Gene3D" id="3.30.540.10">
    <property type="entry name" value="Fructose-1,6-Bisphosphatase, subunit A, domain 1"/>
    <property type="match status" value="1"/>
</dbReference>
<dbReference type="EMBL" id="CP000554">
    <property type="protein sequence ID" value="ABM78266.1"/>
    <property type="molecule type" value="Genomic_DNA"/>
</dbReference>
<evidence type="ECO:0000256" key="6">
    <source>
        <dbReference type="ARBA" id="ARBA00022842"/>
    </source>
</evidence>
<evidence type="ECO:0000256" key="7">
    <source>
        <dbReference type="PIRSR" id="PIRSR600760-2"/>
    </source>
</evidence>
<evidence type="ECO:0000313" key="10">
    <source>
        <dbReference type="Proteomes" id="UP000002274"/>
    </source>
</evidence>
<dbReference type="AlphaFoldDB" id="A2C9V6"/>
<dbReference type="SUPFAM" id="SSF56655">
    <property type="entry name" value="Carbohydrate phosphatase"/>
    <property type="match status" value="1"/>
</dbReference>
<protein>
    <recommendedName>
        <fullName evidence="8">Inositol-1-monophosphatase</fullName>
        <ecNumber evidence="8">3.1.3.25</ecNumber>
    </recommendedName>
</protein>
<dbReference type="STRING" id="59922.P9303_15221"/>
<dbReference type="GO" id="GO:0046854">
    <property type="term" value="P:phosphatidylinositol phosphate biosynthetic process"/>
    <property type="evidence" value="ECO:0007669"/>
    <property type="project" value="InterPro"/>
</dbReference>
<dbReference type="InterPro" id="IPR000760">
    <property type="entry name" value="Inositol_monophosphatase-like"/>
</dbReference>
<evidence type="ECO:0000313" key="9">
    <source>
        <dbReference type="EMBL" id="ABM78266.1"/>
    </source>
</evidence>
<comment type="catalytic activity">
    <reaction evidence="1 8">
        <text>a myo-inositol phosphate + H2O = myo-inositol + phosphate</text>
        <dbReference type="Rhea" id="RHEA:24056"/>
        <dbReference type="ChEBI" id="CHEBI:15377"/>
        <dbReference type="ChEBI" id="CHEBI:17268"/>
        <dbReference type="ChEBI" id="CHEBI:43474"/>
        <dbReference type="ChEBI" id="CHEBI:84139"/>
        <dbReference type="EC" id="3.1.3.25"/>
    </reaction>
</comment>
<comment type="similarity">
    <text evidence="3 8">Belongs to the inositol monophosphatase superfamily.</text>
</comment>
<organism evidence="9 10">
    <name type="scientific">Prochlorococcus marinus (strain MIT 9303)</name>
    <dbReference type="NCBI Taxonomy" id="59922"/>
    <lineage>
        <taxon>Bacteria</taxon>
        <taxon>Bacillati</taxon>
        <taxon>Cyanobacteriota</taxon>
        <taxon>Cyanophyceae</taxon>
        <taxon>Synechococcales</taxon>
        <taxon>Prochlorococcaceae</taxon>
        <taxon>Prochlorococcus</taxon>
    </lineage>
</organism>
<evidence type="ECO:0000256" key="8">
    <source>
        <dbReference type="RuleBase" id="RU364068"/>
    </source>
</evidence>
<dbReference type="PANTHER" id="PTHR20854">
    <property type="entry name" value="INOSITOL MONOPHOSPHATASE"/>
    <property type="match status" value="1"/>
</dbReference>
<dbReference type="InterPro" id="IPR020583">
    <property type="entry name" value="Inositol_monoP_metal-BS"/>
</dbReference>
<feature type="binding site" evidence="7">
    <location>
        <position position="104"/>
    </location>
    <ligand>
        <name>Mg(2+)</name>
        <dbReference type="ChEBI" id="CHEBI:18420"/>
        <label>1</label>
        <note>catalytic</note>
    </ligand>
</feature>
<dbReference type="Proteomes" id="UP000002274">
    <property type="component" value="Chromosome"/>
</dbReference>
<dbReference type="RefSeq" id="WP_011826159.1">
    <property type="nucleotide sequence ID" value="NC_008820.1"/>
</dbReference>
<keyword evidence="4 7" id="KW-0479">Metal-binding</keyword>
<dbReference type="PANTHER" id="PTHR20854:SF4">
    <property type="entry name" value="INOSITOL-1-MONOPHOSPHATASE-RELATED"/>
    <property type="match status" value="1"/>
</dbReference>
<evidence type="ECO:0000256" key="3">
    <source>
        <dbReference type="ARBA" id="ARBA00009759"/>
    </source>
</evidence>
<dbReference type="InterPro" id="IPR033942">
    <property type="entry name" value="IMPase"/>
</dbReference>
<dbReference type="BioCyc" id="PMAR59922:G1G80-1320-MONOMER"/>
<reference evidence="9 10" key="1">
    <citation type="journal article" date="2007" name="PLoS Genet.">
        <title>Patterns and implications of gene gain and loss in the evolution of Prochlorococcus.</title>
        <authorList>
            <person name="Kettler G.C."/>
            <person name="Martiny A.C."/>
            <person name="Huang K."/>
            <person name="Zucker J."/>
            <person name="Coleman M.L."/>
            <person name="Rodrigue S."/>
            <person name="Chen F."/>
            <person name="Lapidus A."/>
            <person name="Ferriera S."/>
            <person name="Johnson J."/>
            <person name="Steglich C."/>
            <person name="Church G.M."/>
            <person name="Richardson P."/>
            <person name="Chisholm S.W."/>
        </authorList>
    </citation>
    <scope>NUCLEOTIDE SEQUENCE [LARGE SCALE GENOMIC DNA]</scope>
    <source>
        <strain evidence="9 10">MIT 9303</strain>
    </source>
</reference>
<evidence type="ECO:0000256" key="4">
    <source>
        <dbReference type="ARBA" id="ARBA00022723"/>
    </source>
</evidence>
<dbReference type="HOGENOM" id="CLU_044118_0_4_3"/>
<gene>
    <name evidence="9" type="ordered locus">P9303_15221</name>
</gene>
<keyword evidence="5 8" id="KW-0378">Hydrolase</keyword>
<feature type="binding site" evidence="7">
    <location>
        <position position="101"/>
    </location>
    <ligand>
        <name>Mg(2+)</name>
        <dbReference type="ChEBI" id="CHEBI:18420"/>
        <label>1</label>
        <note>catalytic</note>
    </ligand>
</feature>
<keyword evidence="6 7" id="KW-0460">Magnesium</keyword>
<dbReference type="EC" id="3.1.3.25" evidence="8"/>
<dbReference type="PRINTS" id="PR00377">
    <property type="entry name" value="IMPHPHTASES"/>
</dbReference>